<feature type="signal peptide" evidence="5">
    <location>
        <begin position="1"/>
        <end position="17"/>
    </location>
</feature>
<reference evidence="7" key="1">
    <citation type="submission" date="2021-04" db="EMBL/GenBank/DDBJ databases">
        <title>Luteolibacter sp. 32A isolated from the skin of an Anderson's salamander (Ambystoma andersonii).</title>
        <authorList>
            <person name="Spergser J."/>
            <person name="Busse H.-J."/>
        </authorList>
    </citation>
    <scope>NUCLEOTIDE SEQUENCE</scope>
    <source>
        <strain evidence="7">32A</strain>
    </source>
</reference>
<keyword evidence="8" id="KW-1185">Reference proteome</keyword>
<comment type="similarity">
    <text evidence="1">Belongs to the sulfatase family.</text>
</comment>
<evidence type="ECO:0000256" key="5">
    <source>
        <dbReference type="SAM" id="SignalP"/>
    </source>
</evidence>
<evidence type="ECO:0000256" key="3">
    <source>
        <dbReference type="ARBA" id="ARBA00022801"/>
    </source>
</evidence>
<dbReference type="PANTHER" id="PTHR42693:SF53">
    <property type="entry name" value="ENDO-4-O-SULFATASE"/>
    <property type="match status" value="1"/>
</dbReference>
<name>A0A975PGL5_9BACT</name>
<dbReference type="GO" id="GO:0004065">
    <property type="term" value="F:arylsulfatase activity"/>
    <property type="evidence" value="ECO:0007669"/>
    <property type="project" value="TreeGrafter"/>
</dbReference>
<keyword evidence="5" id="KW-0732">Signal</keyword>
<dbReference type="PANTHER" id="PTHR42693">
    <property type="entry name" value="ARYLSULFATASE FAMILY MEMBER"/>
    <property type="match status" value="1"/>
</dbReference>
<gene>
    <name evidence="7" type="ORF">KBB96_05895</name>
</gene>
<feature type="domain" description="Sulfatase N-terminal" evidence="6">
    <location>
        <begin position="20"/>
        <end position="385"/>
    </location>
</feature>
<dbReference type="Gene3D" id="3.40.720.10">
    <property type="entry name" value="Alkaline Phosphatase, subunit A"/>
    <property type="match status" value="1"/>
</dbReference>
<evidence type="ECO:0000313" key="8">
    <source>
        <dbReference type="Proteomes" id="UP000676169"/>
    </source>
</evidence>
<evidence type="ECO:0000256" key="2">
    <source>
        <dbReference type="ARBA" id="ARBA00022723"/>
    </source>
</evidence>
<dbReference type="GO" id="GO:0046872">
    <property type="term" value="F:metal ion binding"/>
    <property type="evidence" value="ECO:0007669"/>
    <property type="project" value="UniProtKB-KW"/>
</dbReference>
<dbReference type="EMBL" id="CP073100">
    <property type="protein sequence ID" value="QUE52422.1"/>
    <property type="molecule type" value="Genomic_DNA"/>
</dbReference>
<dbReference type="PROSITE" id="PS00523">
    <property type="entry name" value="SULFATASE_1"/>
    <property type="match status" value="1"/>
</dbReference>
<keyword evidence="3 7" id="KW-0378">Hydrolase</keyword>
<keyword evidence="4" id="KW-0106">Calcium</keyword>
<accession>A0A975PGL5</accession>
<dbReference type="KEGG" id="lamb:KBB96_05895"/>
<dbReference type="Proteomes" id="UP000676169">
    <property type="component" value="Chromosome"/>
</dbReference>
<dbReference type="SUPFAM" id="SSF53649">
    <property type="entry name" value="Alkaline phosphatase-like"/>
    <property type="match status" value="1"/>
</dbReference>
<keyword evidence="2" id="KW-0479">Metal-binding</keyword>
<dbReference type="InterPro" id="IPR017850">
    <property type="entry name" value="Alkaline_phosphatase_core_sf"/>
</dbReference>
<sequence length="489" mass="54221">MKRFALLLLFALPCLKAAPPNIIILLADDMAQQDLGVFGQKEYATPHLDKLAREGCILSNAYAGAPVCAPSRATLLTGLHTGHARVRALGTRLKGQPAILLKEDTTIAKVLHDTGYRTGVVGKWGLGSNNDEGHPLNLGFDSFYGFETHEQAHDFFPPFLTRDRVREPIPGNAGFDMKRLYRYDSDRSLPQVPKDFWPQYMADGALDLTGLGVKQPDQARYSQDIIQEAALRFINQPDPRPFFLYYATQIPHGPTVVKNLGEFKDKPWDIKHKVWAAMMKTLDDDVGELVAALEKSGKRGNTVIWFASDNGCEPGYLATHLDKDKRGDDPVFHNFGPGRGVKYTHYERGLRVSSFINAPGRIGPGICEQPTENYDLLPTFAAMAGTKLDSKTDGINLMPYLQGVTSDDRILYWEDGANAKGTQAARTGKWFAFREGSGAALQLYDLETDRACSNDLAPKQPEVVGRIDRFLKEQHAPSPWYPSKLDAAP</sequence>
<feature type="chain" id="PRO_5038092474" evidence="5">
    <location>
        <begin position="18"/>
        <end position="489"/>
    </location>
</feature>
<dbReference type="RefSeq" id="WP_211633424.1">
    <property type="nucleotide sequence ID" value="NZ_CP073100.1"/>
</dbReference>
<dbReference type="Gene3D" id="3.30.1120.10">
    <property type="match status" value="1"/>
</dbReference>
<organism evidence="7 8">
    <name type="scientific">Luteolibacter ambystomatis</name>
    <dbReference type="NCBI Taxonomy" id="2824561"/>
    <lineage>
        <taxon>Bacteria</taxon>
        <taxon>Pseudomonadati</taxon>
        <taxon>Verrucomicrobiota</taxon>
        <taxon>Verrucomicrobiia</taxon>
        <taxon>Verrucomicrobiales</taxon>
        <taxon>Verrucomicrobiaceae</taxon>
        <taxon>Luteolibacter</taxon>
    </lineage>
</organism>
<dbReference type="InterPro" id="IPR024607">
    <property type="entry name" value="Sulfatase_CS"/>
</dbReference>
<evidence type="ECO:0000313" key="7">
    <source>
        <dbReference type="EMBL" id="QUE52422.1"/>
    </source>
</evidence>
<proteinExistence type="inferred from homology"/>
<dbReference type="Pfam" id="PF00884">
    <property type="entry name" value="Sulfatase"/>
    <property type="match status" value="1"/>
</dbReference>
<dbReference type="AlphaFoldDB" id="A0A975PGL5"/>
<protein>
    <submittedName>
        <fullName evidence="7">Sulfatase-like hydrolase/transferase</fullName>
    </submittedName>
</protein>
<evidence type="ECO:0000259" key="6">
    <source>
        <dbReference type="Pfam" id="PF00884"/>
    </source>
</evidence>
<dbReference type="InterPro" id="IPR050738">
    <property type="entry name" value="Sulfatase"/>
</dbReference>
<dbReference type="InterPro" id="IPR000917">
    <property type="entry name" value="Sulfatase_N"/>
</dbReference>
<evidence type="ECO:0000256" key="1">
    <source>
        <dbReference type="ARBA" id="ARBA00008779"/>
    </source>
</evidence>
<evidence type="ECO:0000256" key="4">
    <source>
        <dbReference type="ARBA" id="ARBA00022837"/>
    </source>
</evidence>